<reference evidence="3 4" key="1">
    <citation type="submission" date="2024-11" db="EMBL/GenBank/DDBJ databases">
        <title>Chromosome-level genome assembly of the freshwater bivalve Anodonta woodiana.</title>
        <authorList>
            <person name="Chen X."/>
        </authorList>
    </citation>
    <scope>NUCLEOTIDE SEQUENCE [LARGE SCALE GENOMIC DNA]</scope>
    <source>
        <strain evidence="3">MN2024</strain>
        <tissue evidence="3">Gills</tissue>
    </source>
</reference>
<dbReference type="PANTHER" id="PTHR22948">
    <property type="entry name" value="TUDOR DOMAIN CONTAINING PROTEIN"/>
    <property type="match status" value="1"/>
</dbReference>
<dbReference type="PROSITE" id="PS50304">
    <property type="entry name" value="TUDOR"/>
    <property type="match status" value="1"/>
</dbReference>
<comment type="caution">
    <text evidence="3">The sequence shown here is derived from an EMBL/GenBank/DDBJ whole genome shotgun (WGS) entry which is preliminary data.</text>
</comment>
<dbReference type="Gene3D" id="2.40.50.90">
    <property type="match status" value="1"/>
</dbReference>
<evidence type="ECO:0000313" key="3">
    <source>
        <dbReference type="EMBL" id="KAL3864981.1"/>
    </source>
</evidence>
<sequence>MEALVDKGIPSPVFYQGRITHIIDPQNFWMQIGTDKVLSHFYKLEAYIEEFCNVNESWLKSVKELSEGQLVLVDSGKKEKVWRRGQVARIDRHENMADILYVDYGNTGIVPAGKICPQVPDHIMDQTQFAMRCSLAGVQPIGRTWTSRGIRKLQELMEDQVFQTLVLYSRLGSVVVALYFNETRNGRSVAHFLLDEEVAMPSEEIEIPEFAKDVPPFLVAYAADYSNHSDGRVYSDETTTETQHVDSGISNDDMEKKTSSDKDEITVSLAFQNSVPVSKTKSVAPPPGFTETVNNPVQTLVSSLLKQEDNEIKTDDQNNGKNDQLLNDISMDSNVSFLTPVVEKSDEDSNILTLSILHPQILVQETTSSSSSGMEDDNKSVQIMSPEIPVVISGFNLQQIDHTHELSTHGLHHKTIQQKRLELEEEKLDIISEIEEHAAIAALAGYGGLVDKLKHSGYRDQLDSDVFQEISASIRDAVTRGDSKVTECVQGSPAHSPSKQRDQGSRSPRKQKRKTKDSYAEEAKTQRGDNKESDQSEKSDQRKELVNSPSVVDVVDIDIPKVVQEILESGKTEGMENTKVLLFEIIELISAQETKLDKRLEDMVESLLVSVVTEPDTYFTVVMEVLDKVQGDMDLKNFLVNSVRNLQERYIK</sequence>
<dbReference type="EMBL" id="JBJQND010000010">
    <property type="protein sequence ID" value="KAL3864981.1"/>
    <property type="molecule type" value="Genomic_DNA"/>
</dbReference>
<feature type="compositionally biased region" description="Basic and acidic residues" evidence="1">
    <location>
        <begin position="516"/>
        <end position="545"/>
    </location>
</feature>
<dbReference type="Pfam" id="PF00567">
    <property type="entry name" value="TUDOR"/>
    <property type="match status" value="1"/>
</dbReference>
<evidence type="ECO:0000259" key="2">
    <source>
        <dbReference type="PROSITE" id="PS50304"/>
    </source>
</evidence>
<dbReference type="Proteomes" id="UP001634394">
    <property type="component" value="Unassembled WGS sequence"/>
</dbReference>
<feature type="region of interest" description="Disordered" evidence="1">
    <location>
        <begin position="481"/>
        <end position="547"/>
    </location>
</feature>
<dbReference type="InterPro" id="IPR050621">
    <property type="entry name" value="Tudor_domain_containing"/>
</dbReference>
<feature type="non-terminal residue" evidence="3">
    <location>
        <position position="652"/>
    </location>
</feature>
<proteinExistence type="predicted"/>
<feature type="region of interest" description="Disordered" evidence="1">
    <location>
        <begin position="232"/>
        <end position="259"/>
    </location>
</feature>
<feature type="domain" description="Tudor" evidence="2">
    <location>
        <begin position="64"/>
        <end position="125"/>
    </location>
</feature>
<dbReference type="SMART" id="SM00333">
    <property type="entry name" value="TUDOR"/>
    <property type="match status" value="1"/>
</dbReference>
<accession>A0ABD3VTQ5</accession>
<protein>
    <recommendedName>
        <fullName evidence="2">Tudor domain-containing protein</fullName>
    </recommendedName>
</protein>
<organism evidence="3 4">
    <name type="scientific">Sinanodonta woodiana</name>
    <name type="common">Chinese pond mussel</name>
    <name type="synonym">Anodonta woodiana</name>
    <dbReference type="NCBI Taxonomy" id="1069815"/>
    <lineage>
        <taxon>Eukaryota</taxon>
        <taxon>Metazoa</taxon>
        <taxon>Spiralia</taxon>
        <taxon>Lophotrochozoa</taxon>
        <taxon>Mollusca</taxon>
        <taxon>Bivalvia</taxon>
        <taxon>Autobranchia</taxon>
        <taxon>Heteroconchia</taxon>
        <taxon>Palaeoheterodonta</taxon>
        <taxon>Unionida</taxon>
        <taxon>Unionoidea</taxon>
        <taxon>Unionidae</taxon>
        <taxon>Unioninae</taxon>
        <taxon>Sinanodonta</taxon>
    </lineage>
</organism>
<dbReference type="InterPro" id="IPR002999">
    <property type="entry name" value="Tudor"/>
</dbReference>
<dbReference type="PANTHER" id="PTHR22948:SF29">
    <property type="entry name" value="FI02030P-RELATED"/>
    <property type="match status" value="1"/>
</dbReference>
<dbReference type="AlphaFoldDB" id="A0ABD3VTQ5"/>
<keyword evidence="4" id="KW-1185">Reference proteome</keyword>
<dbReference type="InterPro" id="IPR035437">
    <property type="entry name" value="SNase_OB-fold_sf"/>
</dbReference>
<dbReference type="SUPFAM" id="SSF63748">
    <property type="entry name" value="Tudor/PWWP/MBT"/>
    <property type="match status" value="1"/>
</dbReference>
<gene>
    <name evidence="3" type="ORF">ACJMK2_006620</name>
</gene>
<evidence type="ECO:0000256" key="1">
    <source>
        <dbReference type="SAM" id="MobiDB-lite"/>
    </source>
</evidence>
<evidence type="ECO:0000313" key="4">
    <source>
        <dbReference type="Proteomes" id="UP001634394"/>
    </source>
</evidence>
<name>A0ABD3VTQ5_SINWO</name>